<feature type="region of interest" description="Disordered" evidence="5">
    <location>
        <begin position="1"/>
        <end position="97"/>
    </location>
</feature>
<dbReference type="PANTHER" id="PTHR45676:SF41">
    <property type="entry name" value="RING-H2 FINGER PROTEIN ATL66"/>
    <property type="match status" value="1"/>
</dbReference>
<proteinExistence type="predicted"/>
<dbReference type="PANTHER" id="PTHR45676">
    <property type="entry name" value="RING-H2 FINGER PROTEIN ATL51-RELATED"/>
    <property type="match status" value="1"/>
</dbReference>
<keyword evidence="1" id="KW-0479">Metal-binding</keyword>
<keyword evidence="8" id="KW-1185">Reference proteome</keyword>
<dbReference type="InterPro" id="IPR013083">
    <property type="entry name" value="Znf_RING/FYVE/PHD"/>
</dbReference>
<feature type="compositionally biased region" description="Basic residues" evidence="5">
    <location>
        <begin position="42"/>
        <end position="55"/>
    </location>
</feature>
<name>A0AAV3B7B8_PYXAD</name>
<evidence type="ECO:0000313" key="7">
    <source>
        <dbReference type="EMBL" id="DBA31103.1"/>
    </source>
</evidence>
<evidence type="ECO:0000256" key="2">
    <source>
        <dbReference type="ARBA" id="ARBA00022771"/>
    </source>
</evidence>
<dbReference type="SUPFAM" id="SSF57850">
    <property type="entry name" value="RING/U-box"/>
    <property type="match status" value="1"/>
</dbReference>
<keyword evidence="2 4" id="KW-0863">Zinc-finger</keyword>
<organism evidence="7 8">
    <name type="scientific">Pyxicephalus adspersus</name>
    <name type="common">African bullfrog</name>
    <dbReference type="NCBI Taxonomy" id="30357"/>
    <lineage>
        <taxon>Eukaryota</taxon>
        <taxon>Metazoa</taxon>
        <taxon>Chordata</taxon>
        <taxon>Craniata</taxon>
        <taxon>Vertebrata</taxon>
        <taxon>Euteleostomi</taxon>
        <taxon>Amphibia</taxon>
        <taxon>Batrachia</taxon>
        <taxon>Anura</taxon>
        <taxon>Neobatrachia</taxon>
        <taxon>Ranoidea</taxon>
        <taxon>Pyxicephalidae</taxon>
        <taxon>Pyxicephalinae</taxon>
        <taxon>Pyxicephalus</taxon>
    </lineage>
</organism>
<keyword evidence="3" id="KW-0862">Zinc</keyword>
<evidence type="ECO:0000313" key="8">
    <source>
        <dbReference type="Proteomes" id="UP001181693"/>
    </source>
</evidence>
<sequence>MPGRNVRGHSRPTISSHQEEDQYSLVAHRTRSRATLQNGTRRTSRRRRSRRRRRHNADSSQRERSRSLVERRVVLESHPEPEDRPTSPASDQQSEGQPDICSICLGEIECDEDGCAIPCAHLFHIDCIKKWAEVRATCPSCRAIIPRVVREEVIDGMQRVLIWIEQLDQDIEVEVPAEVVRRRPKFTVTRNEDGELYLSFHQILSIL</sequence>
<comment type="caution">
    <text evidence="7">The sequence shown here is derived from an EMBL/GenBank/DDBJ whole genome shotgun (WGS) entry which is preliminary data.</text>
</comment>
<gene>
    <name evidence="7" type="ORF">GDO54_007009</name>
</gene>
<dbReference type="AlphaFoldDB" id="A0AAV3B7B8"/>
<reference evidence="7" key="1">
    <citation type="thesis" date="2020" institute="ProQuest LLC" country="789 East Eisenhower Parkway, Ann Arbor, MI, USA">
        <title>Comparative Genomics and Chromosome Evolution.</title>
        <authorList>
            <person name="Mudd A.B."/>
        </authorList>
    </citation>
    <scope>NUCLEOTIDE SEQUENCE</scope>
    <source>
        <strain evidence="7">1538</strain>
        <tissue evidence="7">Blood</tissue>
    </source>
</reference>
<dbReference type="Proteomes" id="UP001181693">
    <property type="component" value="Unassembled WGS sequence"/>
</dbReference>
<dbReference type="InterPro" id="IPR001841">
    <property type="entry name" value="Znf_RING"/>
</dbReference>
<dbReference type="GO" id="GO:0016567">
    <property type="term" value="P:protein ubiquitination"/>
    <property type="evidence" value="ECO:0007669"/>
    <property type="project" value="TreeGrafter"/>
</dbReference>
<protein>
    <recommendedName>
        <fullName evidence="6">RING-type domain-containing protein</fullName>
    </recommendedName>
</protein>
<evidence type="ECO:0000256" key="5">
    <source>
        <dbReference type="SAM" id="MobiDB-lite"/>
    </source>
</evidence>
<dbReference type="PROSITE" id="PS50089">
    <property type="entry name" value="ZF_RING_2"/>
    <property type="match status" value="1"/>
</dbReference>
<evidence type="ECO:0000256" key="4">
    <source>
        <dbReference type="PROSITE-ProRule" id="PRU00175"/>
    </source>
</evidence>
<feature type="domain" description="RING-type" evidence="6">
    <location>
        <begin position="101"/>
        <end position="142"/>
    </location>
</feature>
<dbReference type="EMBL" id="DYDO01000002">
    <property type="protein sequence ID" value="DBA31103.1"/>
    <property type="molecule type" value="Genomic_DNA"/>
</dbReference>
<evidence type="ECO:0000256" key="1">
    <source>
        <dbReference type="ARBA" id="ARBA00022723"/>
    </source>
</evidence>
<evidence type="ECO:0000256" key="3">
    <source>
        <dbReference type="ARBA" id="ARBA00022833"/>
    </source>
</evidence>
<feature type="compositionally biased region" description="Basic residues" evidence="5">
    <location>
        <begin position="1"/>
        <end position="10"/>
    </location>
</feature>
<feature type="compositionally biased region" description="Polar residues" evidence="5">
    <location>
        <begin position="87"/>
        <end position="96"/>
    </location>
</feature>
<evidence type="ECO:0000259" key="6">
    <source>
        <dbReference type="PROSITE" id="PS50089"/>
    </source>
</evidence>
<dbReference type="Pfam" id="PF13639">
    <property type="entry name" value="zf-RING_2"/>
    <property type="match status" value="1"/>
</dbReference>
<feature type="compositionally biased region" description="Basic and acidic residues" evidence="5">
    <location>
        <begin position="56"/>
        <end position="85"/>
    </location>
</feature>
<dbReference type="Gene3D" id="3.30.40.10">
    <property type="entry name" value="Zinc/RING finger domain, C3HC4 (zinc finger)"/>
    <property type="match status" value="1"/>
</dbReference>
<dbReference type="GO" id="GO:0008270">
    <property type="term" value="F:zinc ion binding"/>
    <property type="evidence" value="ECO:0007669"/>
    <property type="project" value="UniProtKB-KW"/>
</dbReference>
<accession>A0AAV3B7B8</accession>
<dbReference type="SMART" id="SM00184">
    <property type="entry name" value="RING"/>
    <property type="match status" value="1"/>
</dbReference>